<dbReference type="AlphaFoldDB" id="A0A5S3X7G0"/>
<comment type="caution">
    <text evidence="2">The sequence shown here is derived from an EMBL/GenBank/DDBJ whole genome shotgun (WGS) entry which is preliminary data.</text>
</comment>
<evidence type="ECO:0000313" key="2">
    <source>
        <dbReference type="EMBL" id="TMP39683.1"/>
    </source>
</evidence>
<protein>
    <recommendedName>
        <fullName evidence="1">Transposase IS4-like domain-containing protein</fullName>
    </recommendedName>
</protein>
<dbReference type="OrthoDB" id="6382212at2"/>
<dbReference type="EMBL" id="PNCJ01000005">
    <property type="protein sequence ID" value="TMP39683.1"/>
    <property type="molecule type" value="Genomic_DNA"/>
</dbReference>
<dbReference type="GO" id="GO:0006313">
    <property type="term" value="P:DNA transposition"/>
    <property type="evidence" value="ECO:0007669"/>
    <property type="project" value="InterPro"/>
</dbReference>
<dbReference type="GO" id="GO:0004803">
    <property type="term" value="F:transposase activity"/>
    <property type="evidence" value="ECO:0007669"/>
    <property type="project" value="InterPro"/>
</dbReference>
<dbReference type="Proteomes" id="UP000306719">
    <property type="component" value="Unassembled WGS sequence"/>
</dbReference>
<dbReference type="Pfam" id="PF01609">
    <property type="entry name" value="DDE_Tnp_1"/>
    <property type="match status" value="1"/>
</dbReference>
<reference evidence="3" key="2">
    <citation type="submission" date="2019-06" db="EMBL/GenBank/DDBJ databases">
        <title>Co-occurence of chitin degradation, pigmentation and bioactivity in marine Pseudoalteromonas.</title>
        <authorList>
            <person name="Sonnenschein E.C."/>
            <person name="Bech P.K."/>
        </authorList>
    </citation>
    <scope>NUCLEOTIDE SEQUENCE [LARGE SCALE GENOMIC DNA]</scope>
    <source>
        <strain evidence="3">S2599</strain>
    </source>
</reference>
<gene>
    <name evidence="2" type="ORF">CWB98_03595</name>
</gene>
<organism evidence="2 3">
    <name type="scientific">Pseudoalteromonas rubra</name>
    <dbReference type="NCBI Taxonomy" id="43658"/>
    <lineage>
        <taxon>Bacteria</taxon>
        <taxon>Pseudomonadati</taxon>
        <taxon>Pseudomonadota</taxon>
        <taxon>Gammaproteobacteria</taxon>
        <taxon>Alteromonadales</taxon>
        <taxon>Pseudoalteromonadaceae</taxon>
        <taxon>Pseudoalteromonas</taxon>
    </lineage>
</organism>
<dbReference type="PANTHER" id="PTHR34631">
    <property type="match status" value="1"/>
</dbReference>
<feature type="domain" description="Transposase IS4-like" evidence="1">
    <location>
        <begin position="34"/>
        <end position="101"/>
    </location>
</feature>
<reference evidence="2 3" key="1">
    <citation type="submission" date="2018-01" db="EMBL/GenBank/DDBJ databases">
        <authorList>
            <person name="Paulsen S."/>
            <person name="Gram L.K."/>
        </authorList>
    </citation>
    <scope>NUCLEOTIDE SEQUENCE [LARGE SCALE GENOMIC DNA]</scope>
    <source>
        <strain evidence="2 3">S2599</strain>
    </source>
</reference>
<accession>A0A5S3X7G0</accession>
<dbReference type="InterPro" id="IPR002559">
    <property type="entry name" value="Transposase_11"/>
</dbReference>
<name>A0A5S3X7G0_9GAMM</name>
<proteinExistence type="predicted"/>
<evidence type="ECO:0000259" key="1">
    <source>
        <dbReference type="Pfam" id="PF01609"/>
    </source>
</evidence>
<dbReference type="InterPro" id="IPR053172">
    <property type="entry name" value="Tn903_transposase"/>
</dbReference>
<evidence type="ECO:0000313" key="3">
    <source>
        <dbReference type="Proteomes" id="UP000306719"/>
    </source>
</evidence>
<sequence length="104" mass="11611">MIWIRQLIVVCASVVQSWQFVTRPNPSASAGIDIVVDSTGLKVYGNGEWHARKHGANKRRTWRKLHLAIDANTHQIVGAELSTISVTDSEVLGDLLRPLRRKIS</sequence>
<dbReference type="GO" id="GO:0003677">
    <property type="term" value="F:DNA binding"/>
    <property type="evidence" value="ECO:0007669"/>
    <property type="project" value="InterPro"/>
</dbReference>
<dbReference type="PANTHER" id="PTHR34631:SF3">
    <property type="entry name" value="ISSOD12 TRANSPOSASE TNPA_ISSOD12"/>
    <property type="match status" value="1"/>
</dbReference>